<feature type="compositionally biased region" description="Polar residues" evidence="1">
    <location>
        <begin position="612"/>
        <end position="630"/>
    </location>
</feature>
<protein>
    <submittedName>
        <fullName evidence="2">Uncharacterized protein</fullName>
    </submittedName>
</protein>
<feature type="region of interest" description="Disordered" evidence="1">
    <location>
        <begin position="612"/>
        <end position="652"/>
    </location>
</feature>
<accession>F1A3Q5</accession>
<proteinExistence type="predicted"/>
<dbReference type="KEGG" id="dpp:DICPUDRAFT_159277"/>
<keyword evidence="3" id="KW-1185">Reference proteome</keyword>
<evidence type="ECO:0000313" key="3">
    <source>
        <dbReference type="Proteomes" id="UP000001064"/>
    </source>
</evidence>
<sequence length="652" mass="76470">MQSPKITNNKLYIGKIINDLLNIINNNQSLEANIYSYDESEDFNNDDKYKVSKIFSELIFYNEVYQKSNNQIIFKEQSQENEEAEKDVYKVILNCLQDEFTKLPFQDIKEQTIINSLMLFLHYNRYHLALKWLSIGTENNITKKLLYKCFFLYHINKSNASRVKKDEQLLNYWIELYSTINTNEDDNNIDTKENERFLKNLNDEYIYSIYNILNNSNNIQHNYKNSIVLNKDNRYFDDNLEILISSTKNIIGSKDNTNRINTLKEYLETVYFNNRIIPNGKQLILASEYIKSNSKVDHTHWYNTSVPDFIKPMIHHYPSQLLIIQDFENGLRVFINEKNYINEETMKGLHSNNELLTFILFGLVNRNQFEMANMVLEKLTYNLYSKPFIGLNLTIDGQVVKKLSAHLSVCDVSSSFKQVSPLLIQSLYENCTLSSSKSVKTMYDTLANIKRPYSIPASLKYHLPIEIANMAMLSLLKKGEVLEAYGLFQTIPRKNPYCLRIGLMIYSKMYPIPPLENFLKWESVLYHYRLNSVSGDLLKDSIVILLYQSGNKNLIERLHHKGAFSKYRLLKRYNASLLQFLSHINTTYLNDDQINHFIQKYQETMINDIINNEPDQQPLSQDIDQGNNNEKPFLKTPDISNSEPHKVNNSEK</sequence>
<dbReference type="RefSeq" id="XP_003294300.1">
    <property type="nucleotide sequence ID" value="XM_003294252.1"/>
</dbReference>
<reference evidence="3" key="1">
    <citation type="journal article" date="2011" name="Genome Biol.">
        <title>Comparative genomics of the social amoebae Dictyostelium discoideum and Dictyostelium purpureum.</title>
        <authorList>
            <consortium name="US DOE Joint Genome Institute (JGI-PGF)"/>
            <person name="Sucgang R."/>
            <person name="Kuo A."/>
            <person name="Tian X."/>
            <person name="Salerno W."/>
            <person name="Parikh A."/>
            <person name="Feasley C.L."/>
            <person name="Dalin E."/>
            <person name="Tu H."/>
            <person name="Huang E."/>
            <person name="Barry K."/>
            <person name="Lindquist E."/>
            <person name="Shapiro H."/>
            <person name="Bruce D."/>
            <person name="Schmutz J."/>
            <person name="Salamov A."/>
            <person name="Fey P."/>
            <person name="Gaudet P."/>
            <person name="Anjard C."/>
            <person name="Babu M.M."/>
            <person name="Basu S."/>
            <person name="Bushmanova Y."/>
            <person name="van der Wel H."/>
            <person name="Katoh-Kurasawa M."/>
            <person name="Dinh C."/>
            <person name="Coutinho P.M."/>
            <person name="Saito T."/>
            <person name="Elias M."/>
            <person name="Schaap P."/>
            <person name="Kay R.R."/>
            <person name="Henrissat B."/>
            <person name="Eichinger L."/>
            <person name="Rivero F."/>
            <person name="Putnam N.H."/>
            <person name="West C.M."/>
            <person name="Loomis W.F."/>
            <person name="Chisholm R.L."/>
            <person name="Shaulsky G."/>
            <person name="Strassmann J.E."/>
            <person name="Queller D.C."/>
            <person name="Kuspa A."/>
            <person name="Grigoriev I.V."/>
        </authorList>
    </citation>
    <scope>NUCLEOTIDE SEQUENCE [LARGE SCALE GENOMIC DNA]</scope>
    <source>
        <strain evidence="3">QSDP1</strain>
    </source>
</reference>
<name>F1A3Q5_DICPU</name>
<dbReference type="AlphaFoldDB" id="F1A3Q5"/>
<dbReference type="GeneID" id="10506449"/>
<dbReference type="eggNOG" id="ENOG502RII2">
    <property type="taxonomic scope" value="Eukaryota"/>
</dbReference>
<dbReference type="Proteomes" id="UP000001064">
    <property type="component" value="Unassembled WGS sequence"/>
</dbReference>
<dbReference type="VEuPathDB" id="AmoebaDB:DICPUDRAFT_159277"/>
<evidence type="ECO:0000313" key="2">
    <source>
        <dbReference type="EMBL" id="EGC29178.1"/>
    </source>
</evidence>
<dbReference type="InParanoid" id="F1A3Q5"/>
<gene>
    <name evidence="2" type="ORF">DICPUDRAFT_159277</name>
</gene>
<organism evidence="2 3">
    <name type="scientific">Dictyostelium purpureum</name>
    <name type="common">Slime mold</name>
    <dbReference type="NCBI Taxonomy" id="5786"/>
    <lineage>
        <taxon>Eukaryota</taxon>
        <taxon>Amoebozoa</taxon>
        <taxon>Evosea</taxon>
        <taxon>Eumycetozoa</taxon>
        <taxon>Dictyostelia</taxon>
        <taxon>Dictyosteliales</taxon>
        <taxon>Dictyosteliaceae</taxon>
        <taxon>Dictyostelium</taxon>
    </lineage>
</organism>
<dbReference type="FunCoup" id="F1A3Q5">
    <property type="interactions" value="1"/>
</dbReference>
<evidence type="ECO:0000256" key="1">
    <source>
        <dbReference type="SAM" id="MobiDB-lite"/>
    </source>
</evidence>
<dbReference type="EMBL" id="GL871471">
    <property type="protein sequence ID" value="EGC29178.1"/>
    <property type="molecule type" value="Genomic_DNA"/>
</dbReference>
<dbReference type="OMA" id="ETMINDI"/>
<feature type="compositionally biased region" description="Basic and acidic residues" evidence="1">
    <location>
        <begin position="643"/>
        <end position="652"/>
    </location>
</feature>